<comment type="caution">
    <text evidence="2">The sequence shown here is derived from an EMBL/GenBank/DDBJ whole genome shotgun (WGS) entry which is preliminary data.</text>
</comment>
<evidence type="ECO:0000256" key="1">
    <source>
        <dbReference type="SAM" id="MobiDB-lite"/>
    </source>
</evidence>
<feature type="region of interest" description="Disordered" evidence="1">
    <location>
        <begin position="25"/>
        <end position="44"/>
    </location>
</feature>
<accession>A0AAW1VAW5</accession>
<feature type="region of interest" description="Disordered" evidence="1">
    <location>
        <begin position="61"/>
        <end position="81"/>
    </location>
</feature>
<feature type="region of interest" description="Disordered" evidence="1">
    <location>
        <begin position="136"/>
        <end position="157"/>
    </location>
</feature>
<proteinExistence type="predicted"/>
<dbReference type="EMBL" id="JARQZJ010000122">
    <property type="protein sequence ID" value="KAK9889458.1"/>
    <property type="molecule type" value="Genomic_DNA"/>
</dbReference>
<gene>
    <name evidence="2" type="ORF">WA026_004731</name>
</gene>
<protein>
    <submittedName>
        <fullName evidence="2">Uncharacterized protein</fullName>
    </submittedName>
</protein>
<name>A0AAW1VAW5_9CUCU</name>
<reference evidence="2 3" key="1">
    <citation type="submission" date="2023-03" db="EMBL/GenBank/DDBJ databases">
        <title>Genome insight into feeding habits of ladybird beetles.</title>
        <authorList>
            <person name="Li H.-S."/>
            <person name="Huang Y.-H."/>
            <person name="Pang H."/>
        </authorList>
    </citation>
    <scope>NUCLEOTIDE SEQUENCE [LARGE SCALE GENOMIC DNA]</scope>
    <source>
        <strain evidence="2">SYSU_2023b</strain>
        <tissue evidence="2">Whole body</tissue>
    </source>
</reference>
<feature type="compositionally biased region" description="Polar residues" evidence="1">
    <location>
        <begin position="68"/>
        <end position="81"/>
    </location>
</feature>
<keyword evidence="3" id="KW-1185">Reference proteome</keyword>
<organism evidence="2 3">
    <name type="scientific">Henosepilachna vigintioctopunctata</name>
    <dbReference type="NCBI Taxonomy" id="420089"/>
    <lineage>
        <taxon>Eukaryota</taxon>
        <taxon>Metazoa</taxon>
        <taxon>Ecdysozoa</taxon>
        <taxon>Arthropoda</taxon>
        <taxon>Hexapoda</taxon>
        <taxon>Insecta</taxon>
        <taxon>Pterygota</taxon>
        <taxon>Neoptera</taxon>
        <taxon>Endopterygota</taxon>
        <taxon>Coleoptera</taxon>
        <taxon>Polyphaga</taxon>
        <taxon>Cucujiformia</taxon>
        <taxon>Coccinelloidea</taxon>
        <taxon>Coccinellidae</taxon>
        <taxon>Epilachninae</taxon>
        <taxon>Epilachnini</taxon>
        <taxon>Henosepilachna</taxon>
    </lineage>
</organism>
<evidence type="ECO:0000313" key="3">
    <source>
        <dbReference type="Proteomes" id="UP001431783"/>
    </source>
</evidence>
<feature type="compositionally biased region" description="Basic and acidic residues" evidence="1">
    <location>
        <begin position="25"/>
        <end position="37"/>
    </location>
</feature>
<dbReference type="Proteomes" id="UP001431783">
    <property type="component" value="Unassembled WGS sequence"/>
</dbReference>
<evidence type="ECO:0000313" key="2">
    <source>
        <dbReference type="EMBL" id="KAK9889458.1"/>
    </source>
</evidence>
<sequence length="157" mass="17828">MPNFFERSSVADMPAYVGPILSKRQQEKAKGLKKENEGGDAGSIYTKEIVKGHIKRPGWSKNEREAFSTMNSNLESSPRLTKSSKVLLDPSAGVVVERVEPTTMFQRNNKHLKKVSVARNFVTEVPKWLPKIDKHRTAGPIRRKRDARNAPYKNLRL</sequence>
<dbReference type="AlphaFoldDB" id="A0AAW1VAW5"/>